<dbReference type="FunFam" id="1.10.287.4070:FF:000002">
    <property type="entry name" value="Nucleolar protein 56"/>
    <property type="match status" value="1"/>
</dbReference>
<dbReference type="InterPro" id="IPR045056">
    <property type="entry name" value="Nop56/Nop58"/>
</dbReference>
<dbReference type="InterPro" id="IPR012974">
    <property type="entry name" value="NOP58/56_N"/>
</dbReference>
<feature type="domain" description="Nop" evidence="10">
    <location>
        <begin position="291"/>
        <end position="409"/>
    </location>
</feature>
<dbReference type="AlphaFoldDB" id="A0A9Q0YSF0"/>
<evidence type="ECO:0000256" key="3">
    <source>
        <dbReference type="ARBA" id="ARBA00022517"/>
    </source>
</evidence>
<protein>
    <recommendedName>
        <fullName evidence="5">Nucleolar protein 56</fullName>
    </recommendedName>
    <alternativeName>
        <fullName evidence="6">Nucleolar protein 5A</fullName>
    </alternativeName>
</protein>
<keyword evidence="12" id="KW-1185">Reference proteome</keyword>
<dbReference type="OrthoDB" id="6780543at2759"/>
<keyword evidence="3" id="KW-0690">Ribosome biogenesis</keyword>
<accession>A0A9Q0YSF0</accession>
<dbReference type="Gene3D" id="1.10.287.4070">
    <property type="match status" value="1"/>
</dbReference>
<evidence type="ECO:0000256" key="6">
    <source>
        <dbReference type="ARBA" id="ARBA00041388"/>
    </source>
</evidence>
<feature type="region of interest" description="Disordered" evidence="9">
    <location>
        <begin position="439"/>
        <end position="592"/>
    </location>
</feature>
<comment type="similarity">
    <text evidence="2">Belongs to the NOP5/NOP56 family.</text>
</comment>
<comment type="function">
    <text evidence="7">Involved in the early to middle stages of 60S ribosomal subunit biogenesis. Required for the biogenesis of box C/D snoRNAs such U3, U8 and U14 snoRNAs. Part of the small subunit (SSU) processome, first precursor of the small eukaryotic ribosomal subunit. During the assembly of the SSU processome in the nucleolus, many ribosome biogenesis factors, an RNA chaperone and ribosomal proteins associate with the nascent pre-rRNA and work in concert to generate RNA folding, modifications, rearrangements and cleavage as well as targeted degradation of pre-ribosomal RNA by the RNA exosome. Core component of box C/D small nucleolar ribonucleoprotein (snoRNP) complexes that function in methylation of multiple sites on ribosomal RNAs (rRNAs) and messenger RNAs (mRNAs).</text>
</comment>
<keyword evidence="4" id="KW-0539">Nucleus</keyword>
<dbReference type="SMART" id="SM00931">
    <property type="entry name" value="NOSIC"/>
    <property type="match status" value="1"/>
</dbReference>
<evidence type="ECO:0000313" key="12">
    <source>
        <dbReference type="Proteomes" id="UP001152320"/>
    </source>
</evidence>
<dbReference type="InterPro" id="IPR002687">
    <property type="entry name" value="Nop_dom"/>
</dbReference>
<comment type="subunit">
    <text evidence="8">Part of a large pre-ribosomal ribonucleoprotein (RNP) complex, that consists of at least 62 ribosomal proteins, 45 nonribosomal proteins and both pre-rRNA and mature rRNA species. Within this complex directly interacts with TCOF1 in an RNA-independent manner. Core component of box C/D small nucleolar ribonucleoprotein (snoRNP) particles; the core proteins SNU13, NOP56, NOP58 and FBL or FBLL1 assemble stepwise onto the snoRNA. Interacts with NOP1 and NOP58. Interacts with NUFIP1, RUVBL1 and RUVBL2; RUVBL1:RUVBL2 seem to bridge the association of NOP56 with NUFIP1. Part of the small subunit (SSU) processome, composed of more than 70 proteins and the RNA chaperone small nucleolar RNA (snoRNA) U3. Interacts with NOP2 and FBL.</text>
</comment>
<dbReference type="FunFam" id="1.10.246.90:FF:000001">
    <property type="entry name" value="Nucleolar protein 56"/>
    <property type="match status" value="1"/>
</dbReference>
<proteinExistence type="inferred from homology"/>
<evidence type="ECO:0000256" key="7">
    <source>
        <dbReference type="ARBA" id="ARBA00053627"/>
    </source>
</evidence>
<sequence length="592" mass="65481">MAMYVLFEHASGFGLFAVKEFEEISMLESKLSKNVTDFGKFAGLVKLHAFSPFKSGANALDNMNCISEGVLHDDLKLFLDTNLSERSGKFTLGVGDSKIGAAIQEELGISCQASGVAAEIIRGLRYHFPRFVKGLSDQSQSKAQLGLGHSYSRAKVKFNVHRVDNMIIQSISLLDQLDKDINTFSMRIKEWYSYHFPELAKIVTENALYAKVVHYIKDRKSLTEDKVPGLEEIVMDSAKAAAIFDAHKSSMGMDISPLDLINIASFTSRVISLSDYRKSLFTYLQEKMHSVAPNLTSLIGEQVGARLISHAGSLTNLAKYPASTVQILGAEKALFRALKTRGNTPKYGLIFHSTFIGRAAAKNKGRISRYLANKCSIACRIDCFADVPTTVYGEKLRQQVEDRLKFYESGEVPEKNLVVMQIAAQESSLAVAAVIEERRRQEKKERKRKRKMLAARAQEAGPQEVAEAPEETGPEEPPKKKKKKKKKQEADNDESFVNGGGADESVQSLVLDESSVLMDTSGAGVDDSVNEERKKKKKKKKKDAEVNDSGLSVDLNDTAVSMDTSGVAEADTSINGQKKKKKKKKKQQQNVE</sequence>
<evidence type="ECO:0000256" key="8">
    <source>
        <dbReference type="ARBA" id="ARBA00064370"/>
    </source>
</evidence>
<dbReference type="GO" id="GO:0042254">
    <property type="term" value="P:ribosome biogenesis"/>
    <property type="evidence" value="ECO:0007669"/>
    <property type="project" value="UniProtKB-KW"/>
</dbReference>
<evidence type="ECO:0000256" key="9">
    <source>
        <dbReference type="SAM" id="MobiDB-lite"/>
    </source>
</evidence>
<dbReference type="InterPro" id="IPR042239">
    <property type="entry name" value="Nop_C"/>
</dbReference>
<dbReference type="GO" id="GO:0030515">
    <property type="term" value="F:snoRNA binding"/>
    <property type="evidence" value="ECO:0007669"/>
    <property type="project" value="InterPro"/>
</dbReference>
<feature type="compositionally biased region" description="Basic residues" evidence="9">
    <location>
        <begin position="577"/>
        <end position="592"/>
    </location>
</feature>
<dbReference type="Proteomes" id="UP001152320">
    <property type="component" value="Chromosome 17"/>
</dbReference>
<dbReference type="InterPro" id="IPR012976">
    <property type="entry name" value="NOSIC"/>
</dbReference>
<dbReference type="Pfam" id="PF01798">
    <property type="entry name" value="Nop"/>
    <property type="match status" value="1"/>
</dbReference>
<evidence type="ECO:0000259" key="10">
    <source>
        <dbReference type="PROSITE" id="PS51358"/>
    </source>
</evidence>
<dbReference type="EMBL" id="JAIZAY010000017">
    <property type="protein sequence ID" value="KAJ8026084.1"/>
    <property type="molecule type" value="Genomic_DNA"/>
</dbReference>
<evidence type="ECO:0000256" key="2">
    <source>
        <dbReference type="ARBA" id="ARBA00009211"/>
    </source>
</evidence>
<dbReference type="Gene3D" id="1.10.246.90">
    <property type="entry name" value="Nop domain"/>
    <property type="match status" value="1"/>
</dbReference>
<comment type="subcellular location">
    <subcellularLocation>
        <location evidence="1">Nucleus</location>
        <location evidence="1">Nucleolus</location>
    </subcellularLocation>
</comment>
<name>A0A9Q0YSF0_HOLLE</name>
<dbReference type="Pfam" id="PF08156">
    <property type="entry name" value="NOP5NT"/>
    <property type="match status" value="1"/>
</dbReference>
<evidence type="ECO:0000313" key="11">
    <source>
        <dbReference type="EMBL" id="KAJ8026084.1"/>
    </source>
</evidence>
<dbReference type="GO" id="GO:0031428">
    <property type="term" value="C:box C/D methylation guide snoRNP complex"/>
    <property type="evidence" value="ECO:0007669"/>
    <property type="project" value="InterPro"/>
</dbReference>
<gene>
    <name evidence="11" type="ORF">HOLleu_33822</name>
</gene>
<evidence type="ECO:0000256" key="4">
    <source>
        <dbReference type="ARBA" id="ARBA00023242"/>
    </source>
</evidence>
<comment type="caution">
    <text evidence="11">The sequence shown here is derived from an EMBL/GenBank/DDBJ whole genome shotgun (WGS) entry which is preliminary data.</text>
</comment>
<evidence type="ECO:0000256" key="1">
    <source>
        <dbReference type="ARBA" id="ARBA00004604"/>
    </source>
</evidence>
<dbReference type="GO" id="GO:0032040">
    <property type="term" value="C:small-subunit processome"/>
    <property type="evidence" value="ECO:0007669"/>
    <property type="project" value="InterPro"/>
</dbReference>
<dbReference type="InterPro" id="IPR036070">
    <property type="entry name" value="Nop_dom_sf"/>
</dbReference>
<dbReference type="SUPFAM" id="SSF89124">
    <property type="entry name" value="Nop domain"/>
    <property type="match status" value="1"/>
</dbReference>
<dbReference type="PANTHER" id="PTHR10894">
    <property type="entry name" value="NUCLEOLAR PROTEIN 5 NUCLEOLAR PROTEIN NOP5 NOP58"/>
    <property type="match status" value="1"/>
</dbReference>
<dbReference type="PROSITE" id="PS51358">
    <property type="entry name" value="NOP"/>
    <property type="match status" value="1"/>
</dbReference>
<reference evidence="11" key="1">
    <citation type="submission" date="2021-10" db="EMBL/GenBank/DDBJ databases">
        <title>Tropical sea cucumber genome reveals ecological adaptation and Cuvierian tubules defense mechanism.</title>
        <authorList>
            <person name="Chen T."/>
        </authorList>
    </citation>
    <scope>NUCLEOTIDE SEQUENCE</scope>
    <source>
        <strain evidence="11">Nanhai2018</strain>
        <tissue evidence="11">Muscle</tissue>
    </source>
</reference>
<organism evidence="11 12">
    <name type="scientific">Holothuria leucospilota</name>
    <name type="common">Black long sea cucumber</name>
    <name type="synonym">Mertensiothuria leucospilota</name>
    <dbReference type="NCBI Taxonomy" id="206669"/>
    <lineage>
        <taxon>Eukaryota</taxon>
        <taxon>Metazoa</taxon>
        <taxon>Echinodermata</taxon>
        <taxon>Eleutherozoa</taxon>
        <taxon>Echinozoa</taxon>
        <taxon>Holothuroidea</taxon>
        <taxon>Aspidochirotacea</taxon>
        <taxon>Aspidochirotida</taxon>
        <taxon>Holothuriidae</taxon>
        <taxon>Holothuria</taxon>
    </lineage>
</organism>
<dbReference type="PANTHER" id="PTHR10894:SF0">
    <property type="entry name" value="NUCLEOLAR PROTEIN 56"/>
    <property type="match status" value="1"/>
</dbReference>
<evidence type="ECO:0000256" key="5">
    <source>
        <dbReference type="ARBA" id="ARBA00040742"/>
    </source>
</evidence>